<name>A0ABT5S6R7_9FLAO</name>
<evidence type="ECO:0000256" key="1">
    <source>
        <dbReference type="SAM" id="Phobius"/>
    </source>
</evidence>
<keyword evidence="1" id="KW-0812">Transmembrane</keyword>
<keyword evidence="3" id="KW-1185">Reference proteome</keyword>
<dbReference type="RefSeq" id="WP_265724479.1">
    <property type="nucleotide sequence ID" value="NZ_JAOSLC020000003.1"/>
</dbReference>
<evidence type="ECO:0000313" key="2">
    <source>
        <dbReference type="EMBL" id="MDD7913795.1"/>
    </source>
</evidence>
<keyword evidence="1" id="KW-1133">Transmembrane helix</keyword>
<protein>
    <submittedName>
        <fullName evidence="2">Uncharacterized protein</fullName>
    </submittedName>
</protein>
<gene>
    <name evidence="2" type="ORF">N5A56_004905</name>
</gene>
<dbReference type="EMBL" id="JAOSLC020000003">
    <property type="protein sequence ID" value="MDD7913795.1"/>
    <property type="molecule type" value="Genomic_DNA"/>
</dbReference>
<proteinExistence type="predicted"/>
<sequence>MEYKDKVKYLDIVIKNIENTEMFDVDNILYKLPELKETYKDISYSIRSFGVKNNLFSKIIATKGSSWYKLTTKGENLKEFKKGFIKFEKSLTKIPLTLYQKIHLPITIISLLGTLTFSYFTFDYKGKNNNLINEKIILKDSINKLKLKIELYKVLSLKDTLHTNN</sequence>
<keyword evidence="1" id="KW-0472">Membrane</keyword>
<organism evidence="2 3">
    <name type="scientific">Polaribacter ponticola</name>
    <dbReference type="NCBI Taxonomy" id="2978475"/>
    <lineage>
        <taxon>Bacteria</taxon>
        <taxon>Pseudomonadati</taxon>
        <taxon>Bacteroidota</taxon>
        <taxon>Flavobacteriia</taxon>
        <taxon>Flavobacteriales</taxon>
        <taxon>Flavobacteriaceae</taxon>
    </lineage>
</organism>
<dbReference type="Proteomes" id="UP001151478">
    <property type="component" value="Unassembled WGS sequence"/>
</dbReference>
<evidence type="ECO:0000313" key="3">
    <source>
        <dbReference type="Proteomes" id="UP001151478"/>
    </source>
</evidence>
<comment type="caution">
    <text evidence="2">The sequence shown here is derived from an EMBL/GenBank/DDBJ whole genome shotgun (WGS) entry which is preliminary data.</text>
</comment>
<feature type="transmembrane region" description="Helical" evidence="1">
    <location>
        <begin position="102"/>
        <end position="122"/>
    </location>
</feature>
<reference evidence="2" key="1">
    <citation type="submission" date="2023-02" db="EMBL/GenBank/DDBJ databases">
        <title>Polaribacter ponticola sp. nov., isolated from seawater.</title>
        <authorList>
            <person name="Baek J.H."/>
            <person name="Kim J.M."/>
            <person name="Choi D.G."/>
            <person name="Jeon C.O."/>
        </authorList>
    </citation>
    <scope>NUCLEOTIDE SEQUENCE</scope>
    <source>
        <strain evidence="2">MSW5</strain>
    </source>
</reference>
<accession>A0ABT5S6R7</accession>